<keyword evidence="4" id="KW-0418">Kinase</keyword>
<protein>
    <recommendedName>
        <fullName evidence="2">histidine kinase</fullName>
        <ecNumber evidence="2">2.7.13.3</ecNumber>
    </recommendedName>
</protein>
<accession>A0A0F9M5N7</accession>
<dbReference type="SMART" id="SM00091">
    <property type="entry name" value="PAS"/>
    <property type="match status" value="1"/>
</dbReference>
<organism evidence="10">
    <name type="scientific">marine sediment metagenome</name>
    <dbReference type="NCBI Taxonomy" id="412755"/>
    <lineage>
        <taxon>unclassified sequences</taxon>
        <taxon>metagenomes</taxon>
        <taxon>ecological metagenomes</taxon>
    </lineage>
</organism>
<dbReference type="SMART" id="SM00448">
    <property type="entry name" value="REC"/>
    <property type="match status" value="1"/>
</dbReference>
<dbReference type="GO" id="GO:0000155">
    <property type="term" value="F:phosphorelay sensor kinase activity"/>
    <property type="evidence" value="ECO:0007669"/>
    <property type="project" value="InterPro"/>
</dbReference>
<evidence type="ECO:0000259" key="6">
    <source>
        <dbReference type="PROSITE" id="PS50109"/>
    </source>
</evidence>
<feature type="domain" description="PAS" evidence="8">
    <location>
        <begin position="134"/>
        <end position="204"/>
    </location>
</feature>
<feature type="non-terminal residue" evidence="10">
    <location>
        <position position="445"/>
    </location>
</feature>
<dbReference type="SMART" id="SM00388">
    <property type="entry name" value="HisKA"/>
    <property type="match status" value="1"/>
</dbReference>
<dbReference type="PROSITE" id="PS50110">
    <property type="entry name" value="RESPONSE_REGULATORY"/>
    <property type="match status" value="1"/>
</dbReference>
<dbReference type="Pfam" id="PF00512">
    <property type="entry name" value="HisKA"/>
    <property type="match status" value="1"/>
</dbReference>
<evidence type="ECO:0000256" key="2">
    <source>
        <dbReference type="ARBA" id="ARBA00012438"/>
    </source>
</evidence>
<reference evidence="10" key="1">
    <citation type="journal article" date="2015" name="Nature">
        <title>Complex archaea that bridge the gap between prokaryotes and eukaryotes.</title>
        <authorList>
            <person name="Spang A."/>
            <person name="Saw J.H."/>
            <person name="Jorgensen S.L."/>
            <person name="Zaremba-Niedzwiedzka K."/>
            <person name="Martijn J."/>
            <person name="Lind A.E."/>
            <person name="van Eijk R."/>
            <person name="Schleper C."/>
            <person name="Guy L."/>
            <person name="Ettema T.J."/>
        </authorList>
    </citation>
    <scope>NUCLEOTIDE SEQUENCE</scope>
</reference>
<dbReference type="SUPFAM" id="SSF47384">
    <property type="entry name" value="Homodimeric domain of signal transducing histidine kinase"/>
    <property type="match status" value="1"/>
</dbReference>
<dbReference type="PANTHER" id="PTHR43047:SF72">
    <property type="entry name" value="OSMOSENSING HISTIDINE PROTEIN KINASE SLN1"/>
    <property type="match status" value="1"/>
</dbReference>
<dbReference type="InterPro" id="IPR036097">
    <property type="entry name" value="HisK_dim/P_sf"/>
</dbReference>
<dbReference type="GO" id="GO:0009927">
    <property type="term" value="F:histidine phosphotransfer kinase activity"/>
    <property type="evidence" value="ECO:0007669"/>
    <property type="project" value="TreeGrafter"/>
</dbReference>
<dbReference type="CDD" id="cd00130">
    <property type="entry name" value="PAS"/>
    <property type="match status" value="1"/>
</dbReference>
<dbReference type="InterPro" id="IPR000700">
    <property type="entry name" value="PAS-assoc_C"/>
</dbReference>
<evidence type="ECO:0000259" key="8">
    <source>
        <dbReference type="PROSITE" id="PS50112"/>
    </source>
</evidence>
<comment type="catalytic activity">
    <reaction evidence="1">
        <text>ATP + protein L-histidine = ADP + protein N-phospho-L-histidine.</text>
        <dbReference type="EC" id="2.7.13.3"/>
    </reaction>
</comment>
<gene>
    <name evidence="10" type="ORF">LCGC14_1114750</name>
</gene>
<dbReference type="PROSITE" id="PS50113">
    <property type="entry name" value="PAC"/>
    <property type="match status" value="1"/>
</dbReference>
<feature type="coiled-coil region" evidence="5">
    <location>
        <begin position="117"/>
        <end position="144"/>
    </location>
</feature>
<dbReference type="InterPro" id="IPR001610">
    <property type="entry name" value="PAC"/>
</dbReference>
<proteinExistence type="predicted"/>
<dbReference type="EMBL" id="LAZR01005114">
    <property type="protein sequence ID" value="KKN02735.1"/>
    <property type="molecule type" value="Genomic_DNA"/>
</dbReference>
<evidence type="ECO:0000259" key="9">
    <source>
        <dbReference type="PROSITE" id="PS50113"/>
    </source>
</evidence>
<dbReference type="Gene3D" id="3.30.450.20">
    <property type="entry name" value="PAS domain"/>
    <property type="match status" value="1"/>
</dbReference>
<sequence length="445" mass="51672">MNKISESTILIIDDDDLICQTLYDIFQEKGYKVTIANDGTEAIERVKQMAFDLTFIDILLPDVDGITLLKQFKKDYPESSYIIITGNATLKTAISALEDGADRYFIKPLPVDKIIDIAQEIIENQHLRERLRESEERYRLISENANDLISIVDNKWKFQYCNEAFKRILGYDPNVLVGTSSFNLIHPDDRNECFRQFRKSFLNGSTKSEARLKCKDGSYKWVESIGKITYDEDMKFKHLIGISRDITNRKKLEQKLKEVNKLKSEFLRRASHELKTPLISIKGFSDLILYLHKDQLNIEIISKLREITEGCERLQNIINSLIKASKLESPELLPNKKKEDLSFLIKFCVHELEFLAKRRNHLIKLEIHDNLYVNIEKEEIHDVLSNLLSNAIKYTPPNGKIEIKTELKEDFVVVSVIDNGIGFTEDQKKKIFQQFGKIERYGKGL</sequence>
<dbReference type="PROSITE" id="PS50112">
    <property type="entry name" value="PAS"/>
    <property type="match status" value="1"/>
</dbReference>
<dbReference type="InterPro" id="IPR035965">
    <property type="entry name" value="PAS-like_dom_sf"/>
</dbReference>
<evidence type="ECO:0000256" key="1">
    <source>
        <dbReference type="ARBA" id="ARBA00000085"/>
    </source>
</evidence>
<dbReference type="InterPro" id="IPR003594">
    <property type="entry name" value="HATPase_dom"/>
</dbReference>
<dbReference type="Pfam" id="PF02518">
    <property type="entry name" value="HATPase_c"/>
    <property type="match status" value="1"/>
</dbReference>
<dbReference type="SUPFAM" id="SSF52172">
    <property type="entry name" value="CheY-like"/>
    <property type="match status" value="1"/>
</dbReference>
<dbReference type="SMART" id="SM00086">
    <property type="entry name" value="PAC"/>
    <property type="match status" value="1"/>
</dbReference>
<feature type="coiled-coil region" evidence="5">
    <location>
        <begin position="242"/>
        <end position="269"/>
    </location>
</feature>
<dbReference type="InterPro" id="IPR001789">
    <property type="entry name" value="Sig_transdc_resp-reg_receiver"/>
</dbReference>
<evidence type="ECO:0000256" key="4">
    <source>
        <dbReference type="ARBA" id="ARBA00022777"/>
    </source>
</evidence>
<dbReference type="PANTHER" id="PTHR43047">
    <property type="entry name" value="TWO-COMPONENT HISTIDINE PROTEIN KINASE"/>
    <property type="match status" value="1"/>
</dbReference>
<dbReference type="InterPro" id="IPR011006">
    <property type="entry name" value="CheY-like_superfamily"/>
</dbReference>
<dbReference type="InterPro" id="IPR003661">
    <property type="entry name" value="HisK_dim/P_dom"/>
</dbReference>
<dbReference type="SUPFAM" id="SSF55874">
    <property type="entry name" value="ATPase domain of HSP90 chaperone/DNA topoisomerase II/histidine kinase"/>
    <property type="match status" value="1"/>
</dbReference>
<keyword evidence="5" id="KW-0175">Coiled coil</keyword>
<dbReference type="SUPFAM" id="SSF55785">
    <property type="entry name" value="PYP-like sensor domain (PAS domain)"/>
    <property type="match status" value="1"/>
</dbReference>
<evidence type="ECO:0000256" key="5">
    <source>
        <dbReference type="SAM" id="Coils"/>
    </source>
</evidence>
<dbReference type="InterPro" id="IPR005467">
    <property type="entry name" value="His_kinase_dom"/>
</dbReference>
<dbReference type="Gene3D" id="1.10.287.130">
    <property type="match status" value="1"/>
</dbReference>
<feature type="domain" description="Histidine kinase" evidence="6">
    <location>
        <begin position="269"/>
        <end position="445"/>
    </location>
</feature>
<evidence type="ECO:0000259" key="7">
    <source>
        <dbReference type="PROSITE" id="PS50110"/>
    </source>
</evidence>
<dbReference type="AlphaFoldDB" id="A0A0F9M5N7"/>
<dbReference type="GO" id="GO:0005886">
    <property type="term" value="C:plasma membrane"/>
    <property type="evidence" value="ECO:0007669"/>
    <property type="project" value="TreeGrafter"/>
</dbReference>
<dbReference type="PROSITE" id="PS50109">
    <property type="entry name" value="HIS_KIN"/>
    <property type="match status" value="1"/>
</dbReference>
<dbReference type="InterPro" id="IPR036890">
    <property type="entry name" value="HATPase_C_sf"/>
</dbReference>
<dbReference type="InterPro" id="IPR000014">
    <property type="entry name" value="PAS"/>
</dbReference>
<evidence type="ECO:0000256" key="3">
    <source>
        <dbReference type="ARBA" id="ARBA00022679"/>
    </source>
</evidence>
<dbReference type="Pfam" id="PF08447">
    <property type="entry name" value="PAS_3"/>
    <property type="match status" value="1"/>
</dbReference>
<feature type="domain" description="Response regulatory" evidence="7">
    <location>
        <begin position="8"/>
        <end position="122"/>
    </location>
</feature>
<dbReference type="EC" id="2.7.13.3" evidence="2"/>
<dbReference type="Pfam" id="PF00072">
    <property type="entry name" value="Response_reg"/>
    <property type="match status" value="1"/>
</dbReference>
<dbReference type="NCBIfam" id="TIGR00229">
    <property type="entry name" value="sensory_box"/>
    <property type="match status" value="1"/>
</dbReference>
<name>A0A0F9M5N7_9ZZZZ</name>
<dbReference type="InterPro" id="IPR013655">
    <property type="entry name" value="PAS_fold_3"/>
</dbReference>
<dbReference type="CDD" id="cd00075">
    <property type="entry name" value="HATPase"/>
    <property type="match status" value="1"/>
</dbReference>
<evidence type="ECO:0000313" key="10">
    <source>
        <dbReference type="EMBL" id="KKN02735.1"/>
    </source>
</evidence>
<dbReference type="Gene3D" id="3.30.565.10">
    <property type="entry name" value="Histidine kinase-like ATPase, C-terminal domain"/>
    <property type="match status" value="1"/>
</dbReference>
<keyword evidence="3" id="KW-0808">Transferase</keyword>
<dbReference type="Gene3D" id="3.40.50.2300">
    <property type="match status" value="1"/>
</dbReference>
<comment type="caution">
    <text evidence="10">The sequence shown here is derived from an EMBL/GenBank/DDBJ whole genome shotgun (WGS) entry which is preliminary data.</text>
</comment>
<feature type="domain" description="PAC" evidence="9">
    <location>
        <begin position="206"/>
        <end position="258"/>
    </location>
</feature>
<dbReference type="CDD" id="cd00082">
    <property type="entry name" value="HisKA"/>
    <property type="match status" value="1"/>
</dbReference>